<dbReference type="EMBL" id="GGEC01076669">
    <property type="protein sequence ID" value="MBX57153.1"/>
    <property type="molecule type" value="Transcribed_RNA"/>
</dbReference>
<protein>
    <submittedName>
        <fullName evidence="1">Uncharacterized protein</fullName>
    </submittedName>
</protein>
<dbReference type="AlphaFoldDB" id="A0A2P2PR37"/>
<organism evidence="1">
    <name type="scientific">Rhizophora mucronata</name>
    <name type="common">Asiatic mangrove</name>
    <dbReference type="NCBI Taxonomy" id="61149"/>
    <lineage>
        <taxon>Eukaryota</taxon>
        <taxon>Viridiplantae</taxon>
        <taxon>Streptophyta</taxon>
        <taxon>Embryophyta</taxon>
        <taxon>Tracheophyta</taxon>
        <taxon>Spermatophyta</taxon>
        <taxon>Magnoliopsida</taxon>
        <taxon>eudicotyledons</taxon>
        <taxon>Gunneridae</taxon>
        <taxon>Pentapetalae</taxon>
        <taxon>rosids</taxon>
        <taxon>fabids</taxon>
        <taxon>Malpighiales</taxon>
        <taxon>Rhizophoraceae</taxon>
        <taxon>Rhizophora</taxon>
    </lineage>
</organism>
<evidence type="ECO:0000313" key="1">
    <source>
        <dbReference type="EMBL" id="MBX57153.1"/>
    </source>
</evidence>
<proteinExistence type="predicted"/>
<accession>A0A2P2PR37</accession>
<name>A0A2P2PR37_RHIMU</name>
<sequence>MHEAKLWLSDNGFSAVNRM</sequence>
<reference evidence="1" key="1">
    <citation type="submission" date="2018-02" db="EMBL/GenBank/DDBJ databases">
        <title>Rhizophora mucronata_Transcriptome.</title>
        <authorList>
            <person name="Meera S.P."/>
            <person name="Sreeshan A."/>
            <person name="Augustine A."/>
        </authorList>
    </citation>
    <scope>NUCLEOTIDE SEQUENCE</scope>
    <source>
        <tissue evidence="1">Leaf</tissue>
    </source>
</reference>